<evidence type="ECO:0000313" key="2">
    <source>
        <dbReference type="Proteomes" id="UP000298112"/>
    </source>
</evidence>
<dbReference type="EMBL" id="RQHF01000003">
    <property type="protein sequence ID" value="TGM61797.1"/>
    <property type="molecule type" value="Genomic_DNA"/>
</dbReference>
<gene>
    <name evidence="1" type="ORF">EHQ95_00065</name>
</gene>
<dbReference type="RefSeq" id="WP_135656339.1">
    <property type="nucleotide sequence ID" value="NZ_RQHF01000003.1"/>
</dbReference>
<organism evidence="1 2">
    <name type="scientific">Leptospira vanthielii</name>
    <dbReference type="NCBI Taxonomy" id="293085"/>
    <lineage>
        <taxon>Bacteria</taxon>
        <taxon>Pseudomonadati</taxon>
        <taxon>Spirochaetota</taxon>
        <taxon>Spirochaetia</taxon>
        <taxon>Leptospirales</taxon>
        <taxon>Leptospiraceae</taxon>
        <taxon>Leptospira</taxon>
    </lineage>
</organism>
<accession>A0ABY2NU44</accession>
<protein>
    <submittedName>
        <fullName evidence="1">Uncharacterized protein</fullName>
    </submittedName>
</protein>
<name>A0ABY2NU44_9LEPT</name>
<sequence length="222" mass="26558">MNSWIQKAKTNLLKFSEEKINLNLARMEWNFQGEVIDNYEDLSYDEEKPSCDLCEHENLRWQFSIKNIKNRNELLVGSTCIKQFDINYIDVEGKSVGGKERDLQLESLVRKSISNSKHENVLQALRKLWKSEILKNRGIIEIGAKQWKEKKSISPKMMLFLIWRFKEKKISYLTLKFNISIRTNEQKLQVLNFKKWQYLEIEPFLNNNQKKKYTNYLNKGKL</sequence>
<dbReference type="Proteomes" id="UP000298112">
    <property type="component" value="Unassembled WGS sequence"/>
</dbReference>
<comment type="caution">
    <text evidence="1">The sequence shown here is derived from an EMBL/GenBank/DDBJ whole genome shotgun (WGS) entry which is preliminary data.</text>
</comment>
<keyword evidence="2" id="KW-1185">Reference proteome</keyword>
<proteinExistence type="predicted"/>
<evidence type="ECO:0000313" key="1">
    <source>
        <dbReference type="EMBL" id="TGM61797.1"/>
    </source>
</evidence>
<reference evidence="2" key="1">
    <citation type="journal article" date="2019" name="PLoS Negl. Trop. Dis.">
        <title>Revisiting the worldwide diversity of Leptospira species in the environment.</title>
        <authorList>
            <person name="Vincent A.T."/>
            <person name="Schiettekatte O."/>
            <person name="Bourhy P."/>
            <person name="Veyrier F.J."/>
            <person name="Picardeau M."/>
        </authorList>
    </citation>
    <scope>NUCLEOTIDE SEQUENCE [LARGE SCALE GENOMIC DNA]</scope>
    <source>
        <strain evidence="2">201601955</strain>
    </source>
</reference>